<name>A0A7V8RD13_9SPHN</name>
<comment type="caution">
    <text evidence="2">The sequence shown here is derived from an EMBL/GenBank/DDBJ whole genome shotgun (WGS) entry which is preliminary data.</text>
</comment>
<protein>
    <submittedName>
        <fullName evidence="2">Hemerythrin domain-containing protein</fullName>
    </submittedName>
</protein>
<keyword evidence="3" id="KW-1185">Reference proteome</keyword>
<dbReference type="Pfam" id="PF01814">
    <property type="entry name" value="Hemerythrin"/>
    <property type="match status" value="1"/>
</dbReference>
<proteinExistence type="predicted"/>
<accession>A0A7V8RD13</accession>
<dbReference type="AlphaFoldDB" id="A0A7V8RD13"/>
<dbReference type="PANTHER" id="PTHR35585">
    <property type="entry name" value="HHE DOMAIN PROTEIN (AFU_ORTHOLOGUE AFUA_4G00730)"/>
    <property type="match status" value="1"/>
</dbReference>
<dbReference type="PANTHER" id="PTHR35585:SF1">
    <property type="entry name" value="HHE DOMAIN PROTEIN (AFU_ORTHOLOGUE AFUA_4G00730)"/>
    <property type="match status" value="1"/>
</dbReference>
<dbReference type="EMBL" id="VDES01000002">
    <property type="protein sequence ID" value="MBA1373995.1"/>
    <property type="molecule type" value="Genomic_DNA"/>
</dbReference>
<evidence type="ECO:0000259" key="1">
    <source>
        <dbReference type="Pfam" id="PF01814"/>
    </source>
</evidence>
<sequence>MAQKESRDALQMLADDHRTVEALFEKYDNARGEAAQQKIVQQICQELTIHAMIEEQVFYPAIREAVDDDMMDEAQVEHDSAKMLILSLQQGTPSDAYYDAKVSVLKEQVEHHVYEEERQRGSIFAQVRKAEIDLVALGGQMAELKQRLLAQAKAEGLPRPELVALAS</sequence>
<dbReference type="InterPro" id="IPR012312">
    <property type="entry name" value="Hemerythrin-like"/>
</dbReference>
<organism evidence="2 3">
    <name type="scientific">Sphingomonas ursincola</name>
    <dbReference type="NCBI Taxonomy" id="56361"/>
    <lineage>
        <taxon>Bacteria</taxon>
        <taxon>Pseudomonadati</taxon>
        <taxon>Pseudomonadota</taxon>
        <taxon>Alphaproteobacteria</taxon>
        <taxon>Sphingomonadales</taxon>
        <taxon>Sphingomonadaceae</taxon>
        <taxon>Sphingomonas</taxon>
    </lineage>
</organism>
<evidence type="ECO:0000313" key="3">
    <source>
        <dbReference type="Proteomes" id="UP000589292"/>
    </source>
</evidence>
<dbReference type="RefSeq" id="WP_181266989.1">
    <property type="nucleotide sequence ID" value="NZ_BAAAGB010000001.1"/>
</dbReference>
<reference evidence="2 3" key="1">
    <citation type="journal article" date="1994" name="Int. J. Syst. Bacteriol.">
        <title>Phylogenetic positions of novel aerobic, bacteriochlorophyll a-containing bacteria and description of Roseococcus thiosulfatophilus gen. nov., sp. nov., Erythromicrobium ramosum gen. nov., sp. nov., and Erythrobacter litoralis sp. nov.</title>
        <authorList>
            <person name="Yurkov V."/>
            <person name="Stackebrandt E."/>
            <person name="Holmes A."/>
            <person name="Fuerst J.A."/>
            <person name="Hugenholtz P."/>
            <person name="Golecki J."/>
            <person name="Gad'on N."/>
            <person name="Gorlenko V.M."/>
            <person name="Kompantseva E.I."/>
            <person name="Drews G."/>
        </authorList>
    </citation>
    <scope>NUCLEOTIDE SEQUENCE [LARGE SCALE GENOMIC DNA]</scope>
    <source>
        <strain evidence="2 3">KR-99</strain>
    </source>
</reference>
<feature type="domain" description="Hemerythrin-like" evidence="1">
    <location>
        <begin position="9"/>
        <end position="118"/>
    </location>
</feature>
<dbReference type="Gene3D" id="1.20.120.520">
    <property type="entry name" value="nmb1532 protein domain like"/>
    <property type="match status" value="1"/>
</dbReference>
<gene>
    <name evidence="2" type="ORF">FG486_06560</name>
</gene>
<dbReference type="Proteomes" id="UP000589292">
    <property type="component" value="Unassembled WGS sequence"/>
</dbReference>
<evidence type="ECO:0000313" key="2">
    <source>
        <dbReference type="EMBL" id="MBA1373995.1"/>
    </source>
</evidence>